<gene>
    <name evidence="2" type="ORF">ACFSBX_17165</name>
</gene>
<evidence type="ECO:0000256" key="1">
    <source>
        <dbReference type="SAM" id="MobiDB-lite"/>
    </source>
</evidence>
<name>A0ABD6CS91_9EURY</name>
<protein>
    <submittedName>
        <fullName evidence="2">Uncharacterized protein</fullName>
    </submittedName>
</protein>
<dbReference type="EMBL" id="JBHUDK010000016">
    <property type="protein sequence ID" value="MFD1600672.1"/>
    <property type="molecule type" value="Genomic_DNA"/>
</dbReference>
<organism evidence="2 3">
    <name type="scientific">Halobellus rarus</name>
    <dbReference type="NCBI Taxonomy" id="1126237"/>
    <lineage>
        <taxon>Archaea</taxon>
        <taxon>Methanobacteriati</taxon>
        <taxon>Methanobacteriota</taxon>
        <taxon>Stenosarchaea group</taxon>
        <taxon>Halobacteria</taxon>
        <taxon>Halobacteriales</taxon>
        <taxon>Haloferacaceae</taxon>
        <taxon>Halobellus</taxon>
    </lineage>
</organism>
<feature type="region of interest" description="Disordered" evidence="1">
    <location>
        <begin position="127"/>
        <end position="170"/>
    </location>
</feature>
<proteinExistence type="predicted"/>
<dbReference type="AlphaFoldDB" id="A0ABD6CS91"/>
<feature type="compositionally biased region" description="Acidic residues" evidence="1">
    <location>
        <begin position="147"/>
        <end position="170"/>
    </location>
</feature>
<evidence type="ECO:0000313" key="3">
    <source>
        <dbReference type="Proteomes" id="UP001597085"/>
    </source>
</evidence>
<evidence type="ECO:0000313" key="2">
    <source>
        <dbReference type="EMBL" id="MFD1600672.1"/>
    </source>
</evidence>
<reference evidence="2 3" key="1">
    <citation type="journal article" date="2019" name="Int. J. Syst. Evol. Microbiol.">
        <title>The Global Catalogue of Microorganisms (GCM) 10K type strain sequencing project: providing services to taxonomists for standard genome sequencing and annotation.</title>
        <authorList>
            <consortium name="The Broad Institute Genomics Platform"/>
            <consortium name="The Broad Institute Genome Sequencing Center for Infectious Disease"/>
            <person name="Wu L."/>
            <person name="Ma J."/>
        </authorList>
    </citation>
    <scope>NUCLEOTIDE SEQUENCE [LARGE SCALE GENOMIC DNA]</scope>
    <source>
        <strain evidence="2 3">CGMCC 1.12121</strain>
    </source>
</reference>
<comment type="caution">
    <text evidence="2">The sequence shown here is derived from an EMBL/GenBank/DDBJ whole genome shotgun (WGS) entry which is preliminary data.</text>
</comment>
<feature type="compositionally biased region" description="Acidic residues" evidence="1">
    <location>
        <begin position="131"/>
        <end position="140"/>
    </location>
</feature>
<sequence>MSTSDSDDTDRLEQYIRDEKGHLDSCESMIALANWLYTNEYFETNDRVVPTSDLKEILDDRLEYGVDTLLDHLEGISVVDEVSQGGGRFILHERTGRAFFDPNNRDMLPLLDEEISRFLEDLHQQESQALESEDAGDDETQSVADGGEPEDADPDETDETVTGGEEDPDDVATTLRAVAAAALDVEMPLEDALTNPTDHIERIVRFDDVVTAVIESDEVSRGRAYEPMGWRNAANKWVLTTTAKARKENESLS</sequence>
<accession>A0ABD6CS91</accession>
<keyword evidence="3" id="KW-1185">Reference proteome</keyword>
<dbReference type="Proteomes" id="UP001597085">
    <property type="component" value="Unassembled WGS sequence"/>
</dbReference>
<dbReference type="RefSeq" id="WP_390278435.1">
    <property type="nucleotide sequence ID" value="NZ_JBHUDK010000016.1"/>
</dbReference>